<gene>
    <name evidence="3" type="primary">LOC130511193</name>
</gene>
<evidence type="ECO:0000256" key="1">
    <source>
        <dbReference type="SAM" id="MobiDB-lite"/>
    </source>
</evidence>
<dbReference type="AlphaFoldDB" id="A0A9W3DJI0"/>
<evidence type="ECO:0000313" key="3">
    <source>
        <dbReference type="RefSeq" id="XP_056864051.1"/>
    </source>
</evidence>
<reference evidence="3" key="2">
    <citation type="submission" date="2025-08" db="UniProtKB">
        <authorList>
            <consortium name="RefSeq"/>
        </authorList>
    </citation>
    <scope>IDENTIFICATION</scope>
    <source>
        <tissue evidence="3">Leaf</tissue>
    </source>
</reference>
<dbReference type="GeneID" id="130511193"/>
<evidence type="ECO:0000313" key="2">
    <source>
        <dbReference type="Proteomes" id="UP000504610"/>
    </source>
</evidence>
<reference evidence="2" key="1">
    <citation type="journal article" date="2019" name="Database">
        <title>The radish genome database (RadishGD): an integrated information resource for radish genomics.</title>
        <authorList>
            <person name="Yu H.J."/>
            <person name="Baek S."/>
            <person name="Lee Y.J."/>
            <person name="Cho A."/>
            <person name="Mun J.H."/>
        </authorList>
    </citation>
    <scope>NUCLEOTIDE SEQUENCE [LARGE SCALE GENOMIC DNA]</scope>
    <source>
        <strain evidence="2">cv. WK10039</strain>
    </source>
</reference>
<protein>
    <submittedName>
        <fullName evidence="3">Uncharacterized protein LOC130511193</fullName>
    </submittedName>
</protein>
<accession>A0A9W3DJI0</accession>
<feature type="compositionally biased region" description="Basic and acidic residues" evidence="1">
    <location>
        <begin position="137"/>
        <end position="161"/>
    </location>
</feature>
<sequence length="481" mass="53417">MAHFHDAHMSFPLPSFLLELLAELEMTFTQITPNLWRYVLATYVRAREEGLEFGLAELKQLYTLKRSSGFPGTILLAPREELFGCANMTPELRELIAALRRGECDWSSFTPERIQASYAMLLGLNRAAPIPLAEPVRPQKDRKGKDTKPSKRARRTPDKRVLRSSSQAQSSIIVATPVSVVAPVHGDQPESQAPDEPGAGGETASGARRLCRRAMEEALSRELSTSSSGPPYAKRHPGEGNSWMAFSYDSDAQILENPEQLASIWRKIRTSKCELPSLDQMRGREAYVRMAVANARIRNGWQTSRVEKSSKPAYSDSAAEIHASQASEQQRVKEVEDLKVLLTASEAEKVALTGDLDSLKEKFRCEAEGREKAARKERQAACRLIVKGYDAALDNTRETLRRRKEESAAEIRLQEIRAKIEALTEYGEGGLELEAELARLKGMETSVEIDYGLAVVSDNSLRGLDLPQVSGDSVNQGRFGD</sequence>
<proteinExistence type="predicted"/>
<feature type="region of interest" description="Disordered" evidence="1">
    <location>
        <begin position="303"/>
        <end position="328"/>
    </location>
</feature>
<dbReference type="RefSeq" id="XP_056864051.1">
    <property type="nucleotide sequence ID" value="XM_057008071.1"/>
</dbReference>
<organism evidence="2 3">
    <name type="scientific">Raphanus sativus</name>
    <name type="common">Radish</name>
    <name type="synonym">Raphanus raphanistrum var. sativus</name>
    <dbReference type="NCBI Taxonomy" id="3726"/>
    <lineage>
        <taxon>Eukaryota</taxon>
        <taxon>Viridiplantae</taxon>
        <taxon>Streptophyta</taxon>
        <taxon>Embryophyta</taxon>
        <taxon>Tracheophyta</taxon>
        <taxon>Spermatophyta</taxon>
        <taxon>Magnoliopsida</taxon>
        <taxon>eudicotyledons</taxon>
        <taxon>Gunneridae</taxon>
        <taxon>Pentapetalae</taxon>
        <taxon>rosids</taxon>
        <taxon>malvids</taxon>
        <taxon>Brassicales</taxon>
        <taxon>Brassicaceae</taxon>
        <taxon>Brassiceae</taxon>
        <taxon>Raphanus</taxon>
    </lineage>
</organism>
<dbReference type="Proteomes" id="UP000504610">
    <property type="component" value="Chromosome 4"/>
</dbReference>
<feature type="region of interest" description="Disordered" evidence="1">
    <location>
        <begin position="132"/>
        <end position="169"/>
    </location>
</feature>
<name>A0A9W3DJI0_RAPSA</name>
<keyword evidence="2" id="KW-1185">Reference proteome</keyword>
<feature type="region of interest" description="Disordered" evidence="1">
    <location>
        <begin position="184"/>
        <end position="238"/>
    </location>
</feature>
<dbReference type="KEGG" id="rsz:130511193"/>
<dbReference type="OrthoDB" id="1107120at2759"/>